<feature type="chain" id="PRO_5012022701" description="Folate receptor-like domain-containing protein" evidence="1">
    <location>
        <begin position="16"/>
        <end position="282"/>
    </location>
</feature>
<evidence type="ECO:0008006" key="3">
    <source>
        <dbReference type="Google" id="ProtNLM"/>
    </source>
</evidence>
<evidence type="ECO:0000313" key="2">
    <source>
        <dbReference type="EMBL" id="CBY30814.1"/>
    </source>
</evidence>
<dbReference type="Proteomes" id="UP000011014">
    <property type="component" value="Unassembled WGS sequence"/>
</dbReference>
<dbReference type="EMBL" id="FN654284">
    <property type="protein sequence ID" value="CBY30814.1"/>
    <property type="molecule type" value="Genomic_DNA"/>
</dbReference>
<gene>
    <name evidence="2" type="ORF">GSOID_T00018705001</name>
</gene>
<protein>
    <recommendedName>
        <fullName evidence="3">Folate receptor-like domain-containing protein</fullName>
    </recommendedName>
</protein>
<feature type="signal peptide" evidence="1">
    <location>
        <begin position="1"/>
        <end position="15"/>
    </location>
</feature>
<evidence type="ECO:0000256" key="1">
    <source>
        <dbReference type="SAM" id="SignalP"/>
    </source>
</evidence>
<keyword evidence="1" id="KW-0732">Signal</keyword>
<sequence length="282" mass="32461">MKLQISFLFFVPIFAENNKSWQCIFKCLREYIQGDIFCSLTWDPASEDYQRCLESKTQEFFQCLQVDGCTNMSECWDACVPDMLNQAWNCEEAYENGELSEVEYLRCLMNASISGSQCFSECGDFPEPENIFLFSGIKASGETSGFFTFDQISKMKLKISFLFFVPIFAAKNKSWQCIFKCLREYIQGDIFCSLTWDPASEDYQRCLESKTQEFFQCLQVDGCTSMSECWGACVPDMLNEAWKCEEAYENGELSEVEYLRCLMNASISGSQCFSECGDYPEP</sequence>
<dbReference type="AlphaFoldDB" id="E4Y566"/>
<name>E4Y566_OIKDI</name>
<accession>E4Y566</accession>
<organism evidence="2">
    <name type="scientific">Oikopleura dioica</name>
    <name type="common">Tunicate</name>
    <dbReference type="NCBI Taxonomy" id="34765"/>
    <lineage>
        <taxon>Eukaryota</taxon>
        <taxon>Metazoa</taxon>
        <taxon>Chordata</taxon>
        <taxon>Tunicata</taxon>
        <taxon>Appendicularia</taxon>
        <taxon>Copelata</taxon>
        <taxon>Oikopleuridae</taxon>
        <taxon>Oikopleura</taxon>
    </lineage>
</organism>
<proteinExistence type="predicted"/>
<reference evidence="2" key="1">
    <citation type="journal article" date="2010" name="Science">
        <title>Plasticity of animal genome architecture unmasked by rapid evolution of a pelagic tunicate.</title>
        <authorList>
            <person name="Denoeud F."/>
            <person name="Henriet S."/>
            <person name="Mungpakdee S."/>
            <person name="Aury J.M."/>
            <person name="Da Silva C."/>
            <person name="Brinkmann H."/>
            <person name="Mikhaleva J."/>
            <person name="Olsen L.C."/>
            <person name="Jubin C."/>
            <person name="Canestro C."/>
            <person name="Bouquet J.M."/>
            <person name="Danks G."/>
            <person name="Poulain J."/>
            <person name="Campsteijn C."/>
            <person name="Adamski M."/>
            <person name="Cross I."/>
            <person name="Yadetie F."/>
            <person name="Muffato M."/>
            <person name="Louis A."/>
            <person name="Butcher S."/>
            <person name="Tsagkogeorga G."/>
            <person name="Konrad A."/>
            <person name="Singh S."/>
            <person name="Jensen M.F."/>
            <person name="Cong E.H."/>
            <person name="Eikeseth-Otteraa H."/>
            <person name="Noel B."/>
            <person name="Anthouard V."/>
            <person name="Porcel B.M."/>
            <person name="Kachouri-Lafond R."/>
            <person name="Nishino A."/>
            <person name="Ugolini M."/>
            <person name="Chourrout P."/>
            <person name="Nishida H."/>
            <person name="Aasland R."/>
            <person name="Huzurbazar S."/>
            <person name="Westhof E."/>
            <person name="Delsuc F."/>
            <person name="Lehrach H."/>
            <person name="Reinhardt R."/>
            <person name="Weissenbach J."/>
            <person name="Roy S.W."/>
            <person name="Artiguenave F."/>
            <person name="Postlethwait J.H."/>
            <person name="Manak J.R."/>
            <person name="Thompson E.M."/>
            <person name="Jaillon O."/>
            <person name="Du Pasquier L."/>
            <person name="Boudinot P."/>
            <person name="Liberles D.A."/>
            <person name="Volff J.N."/>
            <person name="Philippe H."/>
            <person name="Lenhard B."/>
            <person name="Roest Crollius H."/>
            <person name="Wincker P."/>
            <person name="Chourrout D."/>
        </authorList>
    </citation>
    <scope>NUCLEOTIDE SEQUENCE [LARGE SCALE GENOMIC DNA]</scope>
</reference>